<keyword evidence="1" id="KW-0863">Zinc-finger</keyword>
<evidence type="ECO:0000259" key="4">
    <source>
        <dbReference type="PROSITE" id="PS50966"/>
    </source>
</evidence>
<name>A0A2R5GHC6_9STRA</name>
<dbReference type="Proteomes" id="UP000241890">
    <property type="component" value="Unassembled WGS sequence"/>
</dbReference>
<evidence type="ECO:0000313" key="6">
    <source>
        <dbReference type="Proteomes" id="UP000241890"/>
    </source>
</evidence>
<dbReference type="GO" id="GO:0008270">
    <property type="term" value="F:zinc ion binding"/>
    <property type="evidence" value="ECO:0007669"/>
    <property type="project" value="UniProtKB-KW"/>
</dbReference>
<comment type="caution">
    <text evidence="5">The sequence shown here is derived from an EMBL/GenBank/DDBJ whole genome shotgun (WGS) entry which is preliminary data.</text>
</comment>
<dbReference type="Gene3D" id="3.30.40.10">
    <property type="entry name" value="Zinc/RING finger domain, C3HC4 (zinc finger)"/>
    <property type="match status" value="1"/>
</dbReference>
<evidence type="ECO:0000313" key="5">
    <source>
        <dbReference type="EMBL" id="GBG29985.1"/>
    </source>
</evidence>
<accession>A0A2R5GHC6</accession>
<dbReference type="InterPro" id="IPR039903">
    <property type="entry name" value="Zswim2"/>
</dbReference>
<proteinExistence type="predicted"/>
<dbReference type="InParanoid" id="A0A2R5GHC6"/>
<gene>
    <name evidence="5" type="ORF">FCC1311_062052</name>
</gene>
<keyword evidence="1" id="KW-0862">Zinc</keyword>
<sequence length="192" mass="21258">MGSTGNVYQVVLARRPKCSCPDNMRGNHCKHLLFVMLKVLRCSPDDYLIWQRHLTGSEVQFLLSKVPSHLQYLGSEVLANTDVRQALQNSSSDAGGDGNKTSSDAKGGSKRKPIQGEVCSICFDELNAAKPSLLTWCKPQCGTNFHKACVDRWVAKRNTCPNCRAQWVARSTVGRTRNFNINYVNLGALQGQ</sequence>
<dbReference type="SUPFAM" id="SSF57850">
    <property type="entry name" value="RING/U-box"/>
    <property type="match status" value="1"/>
</dbReference>
<dbReference type="AlphaFoldDB" id="A0A2R5GHC6"/>
<dbReference type="InterPro" id="IPR013083">
    <property type="entry name" value="Znf_RING/FYVE/PHD"/>
</dbReference>
<dbReference type="PROSITE" id="PS50966">
    <property type="entry name" value="ZF_SWIM"/>
    <property type="match status" value="1"/>
</dbReference>
<dbReference type="InterPro" id="IPR007527">
    <property type="entry name" value="Znf_SWIM"/>
</dbReference>
<evidence type="ECO:0000259" key="3">
    <source>
        <dbReference type="PROSITE" id="PS50089"/>
    </source>
</evidence>
<dbReference type="PANTHER" id="PTHR21540:SF0">
    <property type="entry name" value="PHD FAMILY PROTEIN"/>
    <property type="match status" value="1"/>
</dbReference>
<keyword evidence="1" id="KW-0479">Metal-binding</keyword>
<protein>
    <submittedName>
        <fullName evidence="5">E3 ubiquitin-protein ligase Zswim2</fullName>
    </submittedName>
</protein>
<reference evidence="5 6" key="1">
    <citation type="submission" date="2017-12" db="EMBL/GenBank/DDBJ databases">
        <title>Sequencing, de novo assembly and annotation of complete genome of a new Thraustochytrid species, strain FCC1311.</title>
        <authorList>
            <person name="Sedici K."/>
            <person name="Godart F."/>
            <person name="Aiese Cigliano R."/>
            <person name="Sanseverino W."/>
            <person name="Barakat M."/>
            <person name="Ortet P."/>
            <person name="Marechal E."/>
            <person name="Cagnac O."/>
            <person name="Amato A."/>
        </authorList>
    </citation>
    <scope>NUCLEOTIDE SEQUENCE [LARGE SCALE GENOMIC DNA]</scope>
</reference>
<keyword evidence="6" id="KW-1185">Reference proteome</keyword>
<dbReference type="EMBL" id="BEYU01000068">
    <property type="protein sequence ID" value="GBG29985.1"/>
    <property type="molecule type" value="Genomic_DNA"/>
</dbReference>
<feature type="compositionally biased region" description="Polar residues" evidence="2">
    <location>
        <begin position="88"/>
        <end position="104"/>
    </location>
</feature>
<organism evidence="5 6">
    <name type="scientific">Hondaea fermentalgiana</name>
    <dbReference type="NCBI Taxonomy" id="2315210"/>
    <lineage>
        <taxon>Eukaryota</taxon>
        <taxon>Sar</taxon>
        <taxon>Stramenopiles</taxon>
        <taxon>Bigyra</taxon>
        <taxon>Labyrinthulomycetes</taxon>
        <taxon>Thraustochytrida</taxon>
        <taxon>Thraustochytriidae</taxon>
        <taxon>Hondaea</taxon>
    </lineage>
</organism>
<evidence type="ECO:0000256" key="2">
    <source>
        <dbReference type="SAM" id="MobiDB-lite"/>
    </source>
</evidence>
<dbReference type="GO" id="GO:0061630">
    <property type="term" value="F:ubiquitin protein ligase activity"/>
    <property type="evidence" value="ECO:0007669"/>
    <property type="project" value="InterPro"/>
</dbReference>
<feature type="region of interest" description="Disordered" evidence="2">
    <location>
        <begin position="88"/>
        <end position="112"/>
    </location>
</feature>
<dbReference type="Pfam" id="PF13639">
    <property type="entry name" value="zf-RING_2"/>
    <property type="match status" value="1"/>
</dbReference>
<feature type="domain" description="RING-type" evidence="3">
    <location>
        <begin position="119"/>
        <end position="164"/>
    </location>
</feature>
<dbReference type="InterPro" id="IPR001841">
    <property type="entry name" value="Znf_RING"/>
</dbReference>
<evidence type="ECO:0000256" key="1">
    <source>
        <dbReference type="PROSITE-ProRule" id="PRU00175"/>
    </source>
</evidence>
<feature type="domain" description="SWIM-type" evidence="4">
    <location>
        <begin position="8"/>
        <end position="40"/>
    </location>
</feature>
<dbReference type="PROSITE" id="PS50089">
    <property type="entry name" value="ZF_RING_2"/>
    <property type="match status" value="1"/>
</dbReference>
<dbReference type="PANTHER" id="PTHR21540">
    <property type="entry name" value="RING FINGER AND SWIM DOMAIN-CONTAINING PROTEIN 2"/>
    <property type="match status" value="1"/>
</dbReference>
<dbReference type="OrthoDB" id="2122982at2759"/>